<gene>
    <name evidence="2" type="ORF">MSYG_0001</name>
</gene>
<dbReference type="AlphaFoldDB" id="A0A1M7ZZR1"/>
<organism evidence="2 3">
    <name type="scientific">Malassezia sympodialis (strain ATCC 42132)</name>
    <name type="common">Atopic eczema-associated yeast</name>
    <dbReference type="NCBI Taxonomy" id="1230383"/>
    <lineage>
        <taxon>Eukaryota</taxon>
        <taxon>Fungi</taxon>
        <taxon>Dikarya</taxon>
        <taxon>Basidiomycota</taxon>
        <taxon>Ustilaginomycotina</taxon>
        <taxon>Malasseziomycetes</taxon>
        <taxon>Malasseziales</taxon>
        <taxon>Malasseziaceae</taxon>
        <taxon>Malassezia</taxon>
    </lineage>
</organism>
<sequence length="112" mass="13459">MVDYTRYFIKDVNGYCLYQLPQTEIDWYTWECDMCDRDSEHDLILFKDGDTYWSLDWFSFPLIIGNLVDFFVNKTIDEIELFDKHKILVKRSDGPEPDKGPWYFSRPSAAKH</sequence>
<feature type="compositionally biased region" description="Basic and acidic residues" evidence="1">
    <location>
        <begin position="90"/>
        <end position="99"/>
    </location>
</feature>
<evidence type="ECO:0000313" key="2">
    <source>
        <dbReference type="EMBL" id="SHO75669.1"/>
    </source>
</evidence>
<protein>
    <submittedName>
        <fullName evidence="2">Uncharacterized protein</fullName>
    </submittedName>
</protein>
<dbReference type="OrthoDB" id="3367874at2759"/>
<feature type="region of interest" description="Disordered" evidence="1">
    <location>
        <begin position="90"/>
        <end position="112"/>
    </location>
</feature>
<proteinExistence type="predicted"/>
<name>A0A1M7ZZR1_MALS4</name>
<evidence type="ECO:0000256" key="1">
    <source>
        <dbReference type="SAM" id="MobiDB-lite"/>
    </source>
</evidence>
<dbReference type="Proteomes" id="UP000186303">
    <property type="component" value="Chromosome 1"/>
</dbReference>
<evidence type="ECO:0000313" key="3">
    <source>
        <dbReference type="Proteomes" id="UP000186303"/>
    </source>
</evidence>
<dbReference type="VEuPathDB" id="FungiDB:MSYG_0001"/>
<accession>A0A1M7ZZR1</accession>
<reference evidence="3" key="1">
    <citation type="journal article" date="2017" name="Nucleic Acids Res.">
        <title>Proteogenomics produces comprehensive and highly accurate protein-coding gene annotation in a complete genome assembly of Malassezia sympodialis.</title>
        <authorList>
            <person name="Zhu Y."/>
            <person name="Engstroem P.G."/>
            <person name="Tellgren-Roth C."/>
            <person name="Baudo C.D."/>
            <person name="Kennell J.C."/>
            <person name="Sun S."/>
            <person name="Billmyre R.B."/>
            <person name="Schroeder M.S."/>
            <person name="Andersson A."/>
            <person name="Holm T."/>
            <person name="Sigurgeirsson B."/>
            <person name="Wu G."/>
            <person name="Sankaranarayanan S.R."/>
            <person name="Siddharthan R."/>
            <person name="Sanyal K."/>
            <person name="Lundeberg J."/>
            <person name="Nystedt B."/>
            <person name="Boekhout T."/>
            <person name="Dawson T.L. Jr."/>
            <person name="Heitman J."/>
            <person name="Scheynius A."/>
            <person name="Lehtioe J."/>
        </authorList>
    </citation>
    <scope>NUCLEOTIDE SEQUENCE [LARGE SCALE GENOMIC DNA]</scope>
    <source>
        <strain evidence="3">ATCC 42132</strain>
    </source>
</reference>
<dbReference type="EMBL" id="LT671821">
    <property type="protein sequence ID" value="SHO75669.1"/>
    <property type="molecule type" value="Genomic_DNA"/>
</dbReference>
<keyword evidence="3" id="KW-1185">Reference proteome</keyword>